<dbReference type="PROSITE" id="PS51934">
    <property type="entry name" value="LRAT"/>
    <property type="match status" value="1"/>
</dbReference>
<accession>A0ABW6IEQ7</accession>
<evidence type="ECO:0000313" key="2">
    <source>
        <dbReference type="EMBL" id="MFE4106667.1"/>
    </source>
</evidence>
<dbReference type="InterPro" id="IPR007053">
    <property type="entry name" value="LRAT_dom"/>
</dbReference>
<feature type="domain" description="LRAT" evidence="1">
    <location>
        <begin position="12"/>
        <end position="107"/>
    </location>
</feature>
<sequence>MARGDQIYAMRQLMGLAGVYEHHGIDCGDGTVIHYRKLQEAVISRTDYRAFAQGTAVFTRHQPVAFIPDVVIERAESRLGERRYDLLTNNCEHFATWCKTGRSESAQLTNFGWHLDRFKTPELRQTINQVAQGNASKTSLELIQSALGNIAIAQQTIAPQSQQAQREIETWHRVAQLAVKQGRDDLARAALHRKVAAKRQQADLQSQLDQLLDLQTTLQNNQQLTQS</sequence>
<keyword evidence="2" id="KW-0012">Acyltransferase</keyword>
<name>A0ABW6IEQ7_9CYAN</name>
<keyword evidence="3" id="KW-1185">Reference proteome</keyword>
<dbReference type="PANTHER" id="PTHR46137:SF3">
    <property type="entry name" value="OS05G0310600 PROTEIN"/>
    <property type="match status" value="1"/>
</dbReference>
<protein>
    <submittedName>
        <fullName evidence="2">Lecithin retinol acyltransferase family protein</fullName>
    </submittedName>
</protein>
<comment type="caution">
    <text evidence="2">The sequence shown here is derived from an EMBL/GenBank/DDBJ whole genome shotgun (WGS) entry which is preliminary data.</text>
</comment>
<dbReference type="GO" id="GO:0016746">
    <property type="term" value="F:acyltransferase activity"/>
    <property type="evidence" value="ECO:0007669"/>
    <property type="project" value="UniProtKB-KW"/>
</dbReference>
<evidence type="ECO:0000259" key="1">
    <source>
        <dbReference type="PROSITE" id="PS51934"/>
    </source>
</evidence>
<gene>
    <name evidence="2" type="ORF">ACFVKH_10295</name>
</gene>
<dbReference type="Proteomes" id="UP001600165">
    <property type="component" value="Unassembled WGS sequence"/>
</dbReference>
<reference evidence="2 3" key="1">
    <citation type="submission" date="2024-10" db="EMBL/GenBank/DDBJ databases">
        <authorList>
            <person name="Ratan Roy A."/>
            <person name="Morales Sandoval P.H."/>
            <person name="De Los Santos Villalobos S."/>
            <person name="Chakraborty S."/>
            <person name="Mukherjee J."/>
        </authorList>
    </citation>
    <scope>NUCLEOTIDE SEQUENCE [LARGE SCALE GENOMIC DNA]</scope>
    <source>
        <strain evidence="2 3">S1</strain>
    </source>
</reference>
<dbReference type="RefSeq" id="WP_377964644.1">
    <property type="nucleotide sequence ID" value="NZ_JBHZOL010000069.1"/>
</dbReference>
<organism evidence="2 3">
    <name type="scientific">Almyronema epifaneia S1</name>
    <dbReference type="NCBI Taxonomy" id="2991925"/>
    <lineage>
        <taxon>Bacteria</taxon>
        <taxon>Bacillati</taxon>
        <taxon>Cyanobacteriota</taxon>
        <taxon>Cyanophyceae</taxon>
        <taxon>Nodosilineales</taxon>
        <taxon>Nodosilineaceae</taxon>
        <taxon>Almyronema</taxon>
        <taxon>Almyronema epifaneia</taxon>
    </lineage>
</organism>
<dbReference type="Pfam" id="PF04970">
    <property type="entry name" value="LRAT"/>
    <property type="match status" value="1"/>
</dbReference>
<dbReference type="EMBL" id="JBHZOL010000069">
    <property type="protein sequence ID" value="MFE4106667.1"/>
    <property type="molecule type" value="Genomic_DNA"/>
</dbReference>
<dbReference type="Gene3D" id="3.90.1720.10">
    <property type="entry name" value="endopeptidase domain like (from Nostoc punctiforme)"/>
    <property type="match status" value="1"/>
</dbReference>
<proteinExistence type="predicted"/>
<dbReference type="PANTHER" id="PTHR46137">
    <property type="entry name" value="OS05G0310600 PROTEIN"/>
    <property type="match status" value="1"/>
</dbReference>
<evidence type="ECO:0000313" key="3">
    <source>
        <dbReference type="Proteomes" id="UP001600165"/>
    </source>
</evidence>
<keyword evidence="2" id="KW-0808">Transferase</keyword>